<feature type="compositionally biased region" description="Basic residues" evidence="1">
    <location>
        <begin position="42"/>
        <end position="55"/>
    </location>
</feature>
<gene>
    <name evidence="2" type="ORF">SAMD00023353_2900420</name>
</gene>
<accession>A0A1S8A8I4</accession>
<keyword evidence="3" id="KW-1185">Reference proteome</keyword>
<feature type="region of interest" description="Disordered" evidence="1">
    <location>
        <begin position="31"/>
        <end position="55"/>
    </location>
</feature>
<dbReference type="Proteomes" id="UP000054516">
    <property type="component" value="Unassembled WGS sequence"/>
</dbReference>
<organism evidence="2">
    <name type="scientific">Rosellinia necatrix</name>
    <name type="common">White root-rot fungus</name>
    <dbReference type="NCBI Taxonomy" id="77044"/>
    <lineage>
        <taxon>Eukaryota</taxon>
        <taxon>Fungi</taxon>
        <taxon>Dikarya</taxon>
        <taxon>Ascomycota</taxon>
        <taxon>Pezizomycotina</taxon>
        <taxon>Sordariomycetes</taxon>
        <taxon>Xylariomycetidae</taxon>
        <taxon>Xylariales</taxon>
        <taxon>Xylariaceae</taxon>
        <taxon>Rosellinia</taxon>
    </lineage>
</organism>
<dbReference type="AlphaFoldDB" id="A0A1S8A8I4"/>
<proteinExistence type="predicted"/>
<dbReference type="EMBL" id="DF977474">
    <property type="protein sequence ID" value="GAW26361.1"/>
    <property type="molecule type" value="Genomic_DNA"/>
</dbReference>
<protein>
    <submittedName>
        <fullName evidence="2">Uncharacterized protein</fullName>
    </submittedName>
</protein>
<name>A0A1S8A8I4_ROSNE</name>
<evidence type="ECO:0000313" key="2">
    <source>
        <dbReference type="EMBL" id="GAW26361.1"/>
    </source>
</evidence>
<reference evidence="2" key="1">
    <citation type="submission" date="2016-03" db="EMBL/GenBank/DDBJ databases">
        <title>Draft genome sequence of Rosellinia necatrix.</title>
        <authorList>
            <person name="Kanematsu S."/>
        </authorList>
    </citation>
    <scope>NUCLEOTIDE SEQUENCE [LARGE SCALE GENOMIC DNA]</scope>
    <source>
        <strain evidence="2">W97</strain>
    </source>
</reference>
<evidence type="ECO:0000313" key="3">
    <source>
        <dbReference type="Proteomes" id="UP000054516"/>
    </source>
</evidence>
<evidence type="ECO:0000256" key="1">
    <source>
        <dbReference type="SAM" id="MobiDB-lite"/>
    </source>
</evidence>
<sequence length="94" mass="10489">MCSSSPSDPAPLAPTILQAAPIARGGRYNLPKAAGRLMDPRARRRPPRWRRKRRRPLAVNDLNQDDFNTGYLLNGRRTALANDRAKPTASLSRI</sequence>